<accession>A0A699TJU5</accession>
<evidence type="ECO:0000256" key="1">
    <source>
        <dbReference type="SAM" id="MobiDB-lite"/>
    </source>
</evidence>
<sequence>PAYDHAPLGHRTAMNHMRDDIPKEDMPPWRRFILTALSSGCDVAESPAATARAPRGNG</sequence>
<proteinExistence type="predicted"/>
<name>A0A699TJU5_TANCI</name>
<dbReference type="EMBL" id="BKCJ011244858">
    <property type="protein sequence ID" value="GFD09346.1"/>
    <property type="molecule type" value="Genomic_DNA"/>
</dbReference>
<feature type="region of interest" description="Disordered" evidence="1">
    <location>
        <begin position="1"/>
        <end position="24"/>
    </location>
</feature>
<protein>
    <submittedName>
        <fullName evidence="2">Uncharacterized protein</fullName>
    </submittedName>
</protein>
<reference evidence="2" key="1">
    <citation type="journal article" date="2019" name="Sci. Rep.">
        <title>Draft genome of Tanacetum cinerariifolium, the natural source of mosquito coil.</title>
        <authorList>
            <person name="Yamashiro T."/>
            <person name="Shiraishi A."/>
            <person name="Satake H."/>
            <person name="Nakayama K."/>
        </authorList>
    </citation>
    <scope>NUCLEOTIDE SEQUENCE</scope>
</reference>
<dbReference type="AlphaFoldDB" id="A0A699TJU5"/>
<feature type="non-terminal residue" evidence="2">
    <location>
        <position position="1"/>
    </location>
</feature>
<evidence type="ECO:0000313" key="2">
    <source>
        <dbReference type="EMBL" id="GFD09346.1"/>
    </source>
</evidence>
<organism evidence="2">
    <name type="scientific">Tanacetum cinerariifolium</name>
    <name type="common">Dalmatian daisy</name>
    <name type="synonym">Chrysanthemum cinerariifolium</name>
    <dbReference type="NCBI Taxonomy" id="118510"/>
    <lineage>
        <taxon>Eukaryota</taxon>
        <taxon>Viridiplantae</taxon>
        <taxon>Streptophyta</taxon>
        <taxon>Embryophyta</taxon>
        <taxon>Tracheophyta</taxon>
        <taxon>Spermatophyta</taxon>
        <taxon>Magnoliopsida</taxon>
        <taxon>eudicotyledons</taxon>
        <taxon>Gunneridae</taxon>
        <taxon>Pentapetalae</taxon>
        <taxon>asterids</taxon>
        <taxon>campanulids</taxon>
        <taxon>Asterales</taxon>
        <taxon>Asteraceae</taxon>
        <taxon>Asteroideae</taxon>
        <taxon>Anthemideae</taxon>
        <taxon>Anthemidinae</taxon>
        <taxon>Tanacetum</taxon>
    </lineage>
</organism>
<comment type="caution">
    <text evidence="2">The sequence shown here is derived from an EMBL/GenBank/DDBJ whole genome shotgun (WGS) entry which is preliminary data.</text>
</comment>
<gene>
    <name evidence="2" type="ORF">Tci_881315</name>
</gene>